<dbReference type="AlphaFoldDB" id="A0A926QK57"/>
<protein>
    <recommendedName>
        <fullName evidence="3">Tetratricopeptide repeat protein</fullName>
    </recommendedName>
</protein>
<evidence type="ECO:0008006" key="3">
    <source>
        <dbReference type="Google" id="ProtNLM"/>
    </source>
</evidence>
<sequence>MIEIYVDEFKRTSQILMEKMLSGEITAGSAYYRAVVPMLELLREVCPDHIEFAAWEAEYYHLDGNLRRAGELYRRVLELAPLEQPDDVTISRIRKFCPQLLTTPQECFPLKDVAAVHHPTLPLIGYHLFWEDDYDFPDDYEPCDHEEIWVEYDPQEEVVTSVLTFFHSSVIESQAAVLEAHANGGRPIIRIEWGKHGSLLKGWENLTIPLKEVSALEWLMETYKHVKTGGRVPDHPLKRYWPKGFEGTFEDFIDFSVPVDPLSYLERKPLMFKSQWVSAVLFTHGLLYNFHPKMEWPERFQRLSLRQSFANR</sequence>
<accession>A0A926QK57</accession>
<evidence type="ECO:0000313" key="1">
    <source>
        <dbReference type="EMBL" id="MBD0381403.1"/>
    </source>
</evidence>
<keyword evidence="2" id="KW-1185">Reference proteome</keyword>
<dbReference type="Proteomes" id="UP000650466">
    <property type="component" value="Unassembled WGS sequence"/>
</dbReference>
<name>A0A926QK57_9BACL</name>
<organism evidence="1 2">
    <name type="scientific">Paenibacillus sedimenti</name>
    <dbReference type="NCBI Taxonomy" id="2770274"/>
    <lineage>
        <taxon>Bacteria</taxon>
        <taxon>Bacillati</taxon>
        <taxon>Bacillota</taxon>
        <taxon>Bacilli</taxon>
        <taxon>Bacillales</taxon>
        <taxon>Paenibacillaceae</taxon>
        <taxon>Paenibacillus</taxon>
    </lineage>
</organism>
<gene>
    <name evidence="1" type="ORF">ICC18_14850</name>
</gene>
<comment type="caution">
    <text evidence="1">The sequence shown here is derived from an EMBL/GenBank/DDBJ whole genome shotgun (WGS) entry which is preliminary data.</text>
</comment>
<dbReference type="RefSeq" id="WP_188175181.1">
    <property type="nucleotide sequence ID" value="NZ_JACVVD010000004.1"/>
</dbReference>
<reference evidence="1" key="1">
    <citation type="submission" date="2020-09" db="EMBL/GenBank/DDBJ databases">
        <title>Draft Genome Sequence of Paenibacillus sp. WST5.</title>
        <authorList>
            <person name="Bao Z."/>
        </authorList>
    </citation>
    <scope>NUCLEOTIDE SEQUENCE</scope>
    <source>
        <strain evidence="1">WST5</strain>
    </source>
</reference>
<evidence type="ECO:0000313" key="2">
    <source>
        <dbReference type="Proteomes" id="UP000650466"/>
    </source>
</evidence>
<dbReference type="EMBL" id="JACVVD010000004">
    <property type="protein sequence ID" value="MBD0381403.1"/>
    <property type="molecule type" value="Genomic_DNA"/>
</dbReference>
<proteinExistence type="predicted"/>